<dbReference type="InterPro" id="IPR036537">
    <property type="entry name" value="Adaptor_Cbl_N_dom_sf"/>
</dbReference>
<sequence>MLTEENSPGDPTIVVKPYLKFVKTLSKVSGAVFEAHRKSQYNKKICGALLTRVEFTECVVKSLVRDKEDHVEDFCNQNYYESFVKFANVMKRVQKFVEEISQLSQLKRFNNSQSIKDMLRTILEDFDTYSSELRLQVSFNTEKDMKTLNDDLEQIKFLVKSDLETEMNENQDYNEKFMTSLSTVQEQFKTTNYEIDNSKVDLMFQVNNIPSEQLKKIPNGVDAKRETVIRRRYKGMDVAGKKVNIGKDDEIQAKKFKARVAILEKLCKCDSIIQFYGMSNIDGEDYMIYRWAERHSLKEVYEKKKFTLCEKSSIALDICRGLVFLNATGIYHHDIRCENILMTARWEPKIANFKFAKEKETETPEKNHQSSVNWMAPEKMVEYLPEGKKYSYSYTAACEIFSFGMLLWELKYERIPYIGKKIEDLIDHVRSQEANIWFITLFAAFLCELLTFSVVFLAWEHEPDLRIEIGSLFNEIQKLNACSKRCEDIAPAGTTHNLESTSTIKLIPPIEDGIKAYNKKNYKLAFDIFEANAKAENTEAKFWVGEFYWRGNFVEKDRYKALEYYEKAAKDGYTKAKFQYAISFINLYFDDESFLLEKRRSIISNLRTAAYDNHAEAAYLLGEIYREGKLSIKVKKPFAKSYYELTILNGHKKAGEALKKLETEMKHGIE</sequence>
<name>A0A9N9FGN2_9GLOM</name>
<dbReference type="SMART" id="SM00671">
    <property type="entry name" value="SEL1"/>
    <property type="match status" value="2"/>
</dbReference>
<dbReference type="PANTHER" id="PTHR44329:SF298">
    <property type="entry name" value="MIXED LINEAGE KINASE DOMAIN-LIKE PROTEIN"/>
    <property type="match status" value="1"/>
</dbReference>
<dbReference type="InterPro" id="IPR011990">
    <property type="entry name" value="TPR-like_helical_dom_sf"/>
</dbReference>
<evidence type="ECO:0000256" key="2">
    <source>
        <dbReference type="ARBA" id="ARBA00022840"/>
    </source>
</evidence>
<dbReference type="GO" id="GO:0005524">
    <property type="term" value="F:ATP binding"/>
    <property type="evidence" value="ECO:0007669"/>
    <property type="project" value="UniProtKB-KW"/>
</dbReference>
<dbReference type="Pfam" id="PF07714">
    <property type="entry name" value="PK_Tyr_Ser-Thr"/>
    <property type="match status" value="1"/>
</dbReference>
<dbReference type="GO" id="GO:0097527">
    <property type="term" value="P:necroptotic signaling pathway"/>
    <property type="evidence" value="ECO:0007669"/>
    <property type="project" value="TreeGrafter"/>
</dbReference>
<keyword evidence="5" id="KW-1185">Reference proteome</keyword>
<organism evidence="4 5">
    <name type="scientific">Acaulospora morrowiae</name>
    <dbReference type="NCBI Taxonomy" id="94023"/>
    <lineage>
        <taxon>Eukaryota</taxon>
        <taxon>Fungi</taxon>
        <taxon>Fungi incertae sedis</taxon>
        <taxon>Mucoromycota</taxon>
        <taxon>Glomeromycotina</taxon>
        <taxon>Glomeromycetes</taxon>
        <taxon>Diversisporales</taxon>
        <taxon>Acaulosporaceae</taxon>
        <taxon>Acaulospora</taxon>
    </lineage>
</organism>
<dbReference type="GO" id="GO:0007166">
    <property type="term" value="P:cell surface receptor signaling pathway"/>
    <property type="evidence" value="ECO:0007669"/>
    <property type="project" value="InterPro"/>
</dbReference>
<evidence type="ECO:0000313" key="5">
    <source>
        <dbReference type="Proteomes" id="UP000789342"/>
    </source>
</evidence>
<dbReference type="Gene3D" id="1.10.510.10">
    <property type="entry name" value="Transferase(Phosphotransferase) domain 1"/>
    <property type="match status" value="1"/>
</dbReference>
<keyword evidence="1" id="KW-0547">Nucleotide-binding</keyword>
<evidence type="ECO:0000259" key="3">
    <source>
        <dbReference type="PROSITE" id="PS50011"/>
    </source>
</evidence>
<dbReference type="InterPro" id="IPR008266">
    <property type="entry name" value="Tyr_kinase_AS"/>
</dbReference>
<dbReference type="SMART" id="SM00220">
    <property type="entry name" value="S_TKc"/>
    <property type="match status" value="1"/>
</dbReference>
<comment type="caution">
    <text evidence="4">The sequence shown here is derived from an EMBL/GenBank/DDBJ whole genome shotgun (WGS) entry which is preliminary data.</text>
</comment>
<dbReference type="PANTHER" id="PTHR44329">
    <property type="entry name" value="SERINE/THREONINE-PROTEIN KINASE TNNI3K-RELATED"/>
    <property type="match status" value="1"/>
</dbReference>
<dbReference type="Gene3D" id="1.20.930.20">
    <property type="entry name" value="Adaptor protein Cbl, N-terminal domain"/>
    <property type="match status" value="1"/>
</dbReference>
<dbReference type="InterPro" id="IPR051681">
    <property type="entry name" value="Ser/Thr_Kinases-Pseudokinases"/>
</dbReference>
<dbReference type="Pfam" id="PF08238">
    <property type="entry name" value="Sel1"/>
    <property type="match status" value="2"/>
</dbReference>
<dbReference type="PROSITE" id="PS50011">
    <property type="entry name" value="PROTEIN_KINASE_DOM"/>
    <property type="match status" value="1"/>
</dbReference>
<dbReference type="EMBL" id="CAJVPV010002750">
    <property type="protein sequence ID" value="CAG8534760.1"/>
    <property type="molecule type" value="Genomic_DNA"/>
</dbReference>
<dbReference type="InterPro" id="IPR000719">
    <property type="entry name" value="Prot_kinase_dom"/>
</dbReference>
<dbReference type="InterPro" id="IPR001245">
    <property type="entry name" value="Ser-Thr/Tyr_kinase_cat_dom"/>
</dbReference>
<dbReference type="SUPFAM" id="SSF81901">
    <property type="entry name" value="HCP-like"/>
    <property type="match status" value="1"/>
</dbReference>
<dbReference type="SUPFAM" id="SSF56112">
    <property type="entry name" value="Protein kinase-like (PK-like)"/>
    <property type="match status" value="1"/>
</dbReference>
<dbReference type="InterPro" id="IPR011009">
    <property type="entry name" value="Kinase-like_dom_sf"/>
</dbReference>
<protein>
    <submittedName>
        <fullName evidence="4">718_t:CDS:1</fullName>
    </submittedName>
</protein>
<keyword evidence="2" id="KW-0067">ATP-binding</keyword>
<accession>A0A9N9FGN2</accession>
<evidence type="ECO:0000256" key="1">
    <source>
        <dbReference type="ARBA" id="ARBA00022741"/>
    </source>
</evidence>
<proteinExistence type="predicted"/>
<dbReference type="AlphaFoldDB" id="A0A9N9FGN2"/>
<dbReference type="InterPro" id="IPR006597">
    <property type="entry name" value="Sel1-like"/>
</dbReference>
<evidence type="ECO:0000313" key="4">
    <source>
        <dbReference type="EMBL" id="CAG8534760.1"/>
    </source>
</evidence>
<feature type="domain" description="Protein kinase" evidence="3">
    <location>
        <begin position="211"/>
        <end position="479"/>
    </location>
</feature>
<gene>
    <name evidence="4" type="ORF">AMORRO_LOCUS4842</name>
</gene>
<dbReference type="PROSITE" id="PS00109">
    <property type="entry name" value="PROTEIN_KINASE_TYR"/>
    <property type="match status" value="1"/>
</dbReference>
<dbReference type="Proteomes" id="UP000789342">
    <property type="component" value="Unassembled WGS sequence"/>
</dbReference>
<dbReference type="OrthoDB" id="2314769at2759"/>
<dbReference type="Gene3D" id="1.25.40.10">
    <property type="entry name" value="Tetratricopeptide repeat domain"/>
    <property type="match status" value="1"/>
</dbReference>
<dbReference type="InterPro" id="IPR059179">
    <property type="entry name" value="MLKL-like_MCAfunc"/>
</dbReference>
<dbReference type="CDD" id="cd21037">
    <property type="entry name" value="MLKL_NTD"/>
    <property type="match status" value="1"/>
</dbReference>
<reference evidence="4" key="1">
    <citation type="submission" date="2021-06" db="EMBL/GenBank/DDBJ databases">
        <authorList>
            <person name="Kallberg Y."/>
            <person name="Tangrot J."/>
            <person name="Rosling A."/>
        </authorList>
    </citation>
    <scope>NUCLEOTIDE SEQUENCE</scope>
    <source>
        <strain evidence="4">CL551</strain>
    </source>
</reference>
<dbReference type="GO" id="GO:0004672">
    <property type="term" value="F:protein kinase activity"/>
    <property type="evidence" value="ECO:0007669"/>
    <property type="project" value="InterPro"/>
</dbReference>